<dbReference type="EMBL" id="QXTE01014168">
    <property type="protein sequence ID" value="TFJ95112.1"/>
    <property type="molecule type" value="Genomic_DNA"/>
</dbReference>
<feature type="domain" description="ABC transporter" evidence="5">
    <location>
        <begin position="1"/>
        <end position="223"/>
    </location>
</feature>
<keyword evidence="3" id="KW-0547">Nucleotide-binding</keyword>
<dbReference type="GO" id="GO:0005975">
    <property type="term" value="P:carbohydrate metabolic process"/>
    <property type="evidence" value="ECO:0007669"/>
    <property type="project" value="InterPro"/>
</dbReference>
<evidence type="ECO:0000256" key="2">
    <source>
        <dbReference type="ARBA" id="ARBA00022448"/>
    </source>
</evidence>
<dbReference type="PROSITE" id="PS00211">
    <property type="entry name" value="ABC_TRANSPORTER_1"/>
    <property type="match status" value="1"/>
</dbReference>
<dbReference type="GO" id="GO:0005524">
    <property type="term" value="F:ATP binding"/>
    <property type="evidence" value="ECO:0007669"/>
    <property type="project" value="UniProtKB-KW"/>
</dbReference>
<sequence length="295" mass="32525">MYGDFTAVDGIDFDVESGESFGLLGPNGAGKSTTMRMIGGTLGRTAGTLTVAGLDPETDGPTVRAHLGVVPQQDNLDDELRVRDNLFFYGRYFGLPRPYLKKKAEELLAFAQLEAKATSKVKELSGGMKRRLTIARSLINEPSILLLDEPTTGLDPQARHILWDRLFRLKEQGVTLIVTTHFMDEAEQLCDRLIVVDEGQIKAEGSPASLIREYSTKEVLEVRFGSDRNAEVVEVLRGIGERLEVLPDRVLVYADNGEAALEQVAARGLHPLTSLVRRSSLEDVFLRLTGRSLVD</sequence>
<reference evidence="6 7" key="1">
    <citation type="submission" date="2019-04" db="EMBL/GenBank/DDBJ databases">
        <title>Draft genome of the big-headed turtle Platysternon megacephalum.</title>
        <authorList>
            <person name="Gong S."/>
        </authorList>
    </citation>
    <scope>NUCLEOTIDE SEQUENCE [LARGE SCALE GENOMIC DNA]</scope>
    <source>
        <strain evidence="6">DO16091913</strain>
        <tissue evidence="6">Muscle</tissue>
    </source>
</reference>
<dbReference type="InterPro" id="IPR003439">
    <property type="entry name" value="ABC_transporter-like_ATP-bd"/>
</dbReference>
<dbReference type="PANTHER" id="PTHR42711">
    <property type="entry name" value="ABC TRANSPORTER ATP-BINDING PROTEIN"/>
    <property type="match status" value="1"/>
</dbReference>
<evidence type="ECO:0000256" key="3">
    <source>
        <dbReference type="ARBA" id="ARBA00022741"/>
    </source>
</evidence>
<gene>
    <name evidence="6" type="ORF">DR999_PMT23472</name>
</gene>
<dbReference type="GO" id="GO:0004553">
    <property type="term" value="F:hydrolase activity, hydrolyzing O-glycosyl compounds"/>
    <property type="evidence" value="ECO:0007669"/>
    <property type="project" value="InterPro"/>
</dbReference>
<keyword evidence="4" id="KW-0067">ATP-binding</keyword>
<evidence type="ECO:0000256" key="1">
    <source>
        <dbReference type="ARBA" id="ARBA00005417"/>
    </source>
</evidence>
<keyword evidence="7" id="KW-1185">Reference proteome</keyword>
<keyword evidence="2" id="KW-0813">Transport</keyword>
<dbReference type="OrthoDB" id="10255969at2759"/>
<dbReference type="InterPro" id="IPR050763">
    <property type="entry name" value="ABC_transporter_ATP-binding"/>
</dbReference>
<dbReference type="PANTHER" id="PTHR42711:SF5">
    <property type="entry name" value="ABC TRANSPORTER ATP-BINDING PROTEIN NATA"/>
    <property type="match status" value="1"/>
</dbReference>
<dbReference type="STRING" id="55544.A0A4D9DJB8"/>
<dbReference type="PROSITE" id="PS01095">
    <property type="entry name" value="GH18_1"/>
    <property type="match status" value="1"/>
</dbReference>
<dbReference type="GO" id="GO:0016887">
    <property type="term" value="F:ATP hydrolysis activity"/>
    <property type="evidence" value="ECO:0007669"/>
    <property type="project" value="InterPro"/>
</dbReference>
<dbReference type="SUPFAM" id="SSF52540">
    <property type="entry name" value="P-loop containing nucleoside triphosphate hydrolases"/>
    <property type="match status" value="1"/>
</dbReference>
<dbReference type="Gene3D" id="3.40.50.300">
    <property type="entry name" value="P-loop containing nucleotide triphosphate hydrolases"/>
    <property type="match status" value="1"/>
</dbReference>
<dbReference type="InterPro" id="IPR003593">
    <property type="entry name" value="AAA+_ATPase"/>
</dbReference>
<evidence type="ECO:0000313" key="6">
    <source>
        <dbReference type="EMBL" id="TFJ95112.1"/>
    </source>
</evidence>
<dbReference type="PROSITE" id="PS50893">
    <property type="entry name" value="ABC_TRANSPORTER_2"/>
    <property type="match status" value="1"/>
</dbReference>
<dbReference type="Proteomes" id="UP000297703">
    <property type="component" value="Unassembled WGS sequence"/>
</dbReference>
<evidence type="ECO:0000256" key="4">
    <source>
        <dbReference type="ARBA" id="ARBA00022840"/>
    </source>
</evidence>
<comment type="similarity">
    <text evidence="1">Belongs to the ABC transporter superfamily.</text>
</comment>
<dbReference type="InterPro" id="IPR017871">
    <property type="entry name" value="ABC_transporter-like_CS"/>
</dbReference>
<reference evidence="6 7" key="2">
    <citation type="submission" date="2019-04" db="EMBL/GenBank/DDBJ databases">
        <title>The genome sequence of big-headed turtle.</title>
        <authorList>
            <person name="Gong S."/>
        </authorList>
    </citation>
    <scope>NUCLEOTIDE SEQUENCE [LARGE SCALE GENOMIC DNA]</scope>
    <source>
        <strain evidence="6">DO16091913</strain>
        <tissue evidence="6">Muscle</tissue>
    </source>
</reference>
<comment type="caution">
    <text evidence="6">The sequence shown here is derived from an EMBL/GenBank/DDBJ whole genome shotgun (WGS) entry which is preliminary data.</text>
</comment>
<dbReference type="InterPro" id="IPR027417">
    <property type="entry name" value="P-loop_NTPase"/>
</dbReference>
<dbReference type="SMART" id="SM00382">
    <property type="entry name" value="AAA"/>
    <property type="match status" value="1"/>
</dbReference>
<dbReference type="InterPro" id="IPR001579">
    <property type="entry name" value="Glyco_hydro_18_chit_AS"/>
</dbReference>
<proteinExistence type="inferred from homology"/>
<accession>A0A4D9DJB8</accession>
<dbReference type="Pfam" id="PF00005">
    <property type="entry name" value="ABC_tran"/>
    <property type="match status" value="1"/>
</dbReference>
<name>A0A4D9DJB8_9SAUR</name>
<organism evidence="6 7">
    <name type="scientific">Platysternon megacephalum</name>
    <name type="common">big-headed turtle</name>
    <dbReference type="NCBI Taxonomy" id="55544"/>
    <lineage>
        <taxon>Eukaryota</taxon>
        <taxon>Metazoa</taxon>
        <taxon>Chordata</taxon>
        <taxon>Craniata</taxon>
        <taxon>Vertebrata</taxon>
        <taxon>Euteleostomi</taxon>
        <taxon>Archelosauria</taxon>
        <taxon>Testudinata</taxon>
        <taxon>Testudines</taxon>
        <taxon>Cryptodira</taxon>
        <taxon>Durocryptodira</taxon>
        <taxon>Testudinoidea</taxon>
        <taxon>Platysternidae</taxon>
        <taxon>Platysternon</taxon>
    </lineage>
</organism>
<dbReference type="AlphaFoldDB" id="A0A4D9DJB8"/>
<evidence type="ECO:0000259" key="5">
    <source>
        <dbReference type="PROSITE" id="PS50893"/>
    </source>
</evidence>
<protein>
    <submittedName>
        <fullName evidence="6">Oxidoreductase</fullName>
    </submittedName>
</protein>
<evidence type="ECO:0000313" key="7">
    <source>
        <dbReference type="Proteomes" id="UP000297703"/>
    </source>
</evidence>